<evidence type="ECO:0000256" key="1">
    <source>
        <dbReference type="PROSITE-ProRule" id="PRU00259"/>
    </source>
</evidence>
<proteinExistence type="predicted"/>
<feature type="repeat" description="ARM" evidence="1">
    <location>
        <begin position="144"/>
        <end position="188"/>
    </location>
</feature>
<dbReference type="InterPro" id="IPR011989">
    <property type="entry name" value="ARM-like"/>
</dbReference>
<dbReference type="SUPFAM" id="SSF48371">
    <property type="entry name" value="ARM repeat"/>
    <property type="match status" value="1"/>
</dbReference>
<evidence type="ECO:0000256" key="2">
    <source>
        <dbReference type="SAM" id="MobiDB-lite"/>
    </source>
</evidence>
<dbReference type="Gene3D" id="1.25.10.10">
    <property type="entry name" value="Leucine-rich Repeat Variant"/>
    <property type="match status" value="1"/>
</dbReference>
<dbReference type="InterPro" id="IPR000225">
    <property type="entry name" value="Armadillo"/>
</dbReference>
<dbReference type="PROSITE" id="PS50176">
    <property type="entry name" value="ARM_REPEAT"/>
    <property type="match status" value="1"/>
</dbReference>
<evidence type="ECO:0000313" key="3">
    <source>
        <dbReference type="EMBL" id="CAD9770167.1"/>
    </source>
</evidence>
<sequence length="416" mass="44958">MKRVNTFLKAHDLNEIKSRGQIQLELLERLKMLVMIKSSTKPPIDAGTGVEKLPPKLEDLKPLLRLLSGESFFGEQGSIGYMVLKALTLLSRHEHNRKQFTEPDVARALSLLSNPVSKFRLEAALLVRNLCHDQEKVRMTVDLAGSRALLHLLRNPNEKPDSRAAAAAALQSITYRHTGRMSVLEFDGLAAALGLVHCKYTTLRTRAIGLLRNLTVDIRTATRVYEAGAVESLCSLLCSCHAEETGYAAGVIQNLSRHNKARILLLKGQAVSLLSRLALTSTHLPAQVAAVCALCNLLSPGLGTGFSGFKRRRLLKNVLSDALALGIIGSALLTTGKNEPSIIKGGWTALALPAFRRQIAVLEGHTESAVAAKVGASETKHRDANKASNAPLKESSGLKALGPLPPIVLGKKETNR</sequence>
<gene>
    <name evidence="3" type="ORF">LSP00402_LOCUS14152</name>
</gene>
<reference evidence="3" key="1">
    <citation type="submission" date="2021-01" db="EMBL/GenBank/DDBJ databases">
        <authorList>
            <person name="Corre E."/>
            <person name="Pelletier E."/>
            <person name="Niang G."/>
            <person name="Scheremetjew M."/>
            <person name="Finn R."/>
            <person name="Kale V."/>
            <person name="Holt S."/>
            <person name="Cochrane G."/>
            <person name="Meng A."/>
            <person name="Brown T."/>
            <person name="Cohen L."/>
        </authorList>
    </citation>
    <scope>NUCLEOTIDE SEQUENCE</scope>
    <source>
        <strain evidence="3">CCMP622</strain>
    </source>
</reference>
<dbReference type="InterPro" id="IPR042856">
    <property type="entry name" value="RSP14"/>
</dbReference>
<organism evidence="3">
    <name type="scientific">Lotharella oceanica</name>
    <dbReference type="NCBI Taxonomy" id="641309"/>
    <lineage>
        <taxon>Eukaryota</taxon>
        <taxon>Sar</taxon>
        <taxon>Rhizaria</taxon>
        <taxon>Cercozoa</taxon>
        <taxon>Chlorarachniophyceae</taxon>
        <taxon>Lotharella</taxon>
    </lineage>
</organism>
<feature type="region of interest" description="Disordered" evidence="2">
    <location>
        <begin position="374"/>
        <end position="416"/>
    </location>
</feature>
<dbReference type="InterPro" id="IPR016024">
    <property type="entry name" value="ARM-type_fold"/>
</dbReference>
<dbReference type="AlphaFoldDB" id="A0A7S2TW83"/>
<dbReference type="PANTHER" id="PTHR15599:SF3">
    <property type="entry name" value="ARMADILLO REPEAT-CONTAINING DOMAIN-CONTAINING PROTEIN"/>
    <property type="match status" value="1"/>
</dbReference>
<accession>A0A7S2TW83</accession>
<name>A0A7S2TW83_9EUKA</name>
<dbReference type="PANTHER" id="PTHR15599">
    <property type="entry name" value="RTDR1"/>
    <property type="match status" value="1"/>
</dbReference>
<dbReference type="EMBL" id="HBHP01022744">
    <property type="protein sequence ID" value="CAD9770167.1"/>
    <property type="molecule type" value="Transcribed_RNA"/>
</dbReference>
<dbReference type="SMART" id="SM00185">
    <property type="entry name" value="ARM"/>
    <property type="match status" value="5"/>
</dbReference>
<protein>
    <submittedName>
        <fullName evidence="3">Uncharacterized protein</fullName>
    </submittedName>
</protein>